<evidence type="ECO:0000313" key="12">
    <source>
        <dbReference type="Proteomes" id="UP000265120"/>
    </source>
</evidence>
<accession>A0A3P8UPX0</accession>
<dbReference type="PANTHER" id="PTHR11751">
    <property type="entry name" value="ALANINE AMINOTRANSFERASE"/>
    <property type="match status" value="1"/>
</dbReference>
<evidence type="ECO:0000256" key="2">
    <source>
        <dbReference type="ARBA" id="ARBA00011738"/>
    </source>
</evidence>
<reference evidence="11 12" key="1">
    <citation type="journal article" date="2014" name="Nat. Genet.">
        <title>Whole-genome sequence of a flatfish provides insights into ZW sex chromosome evolution and adaptation to a benthic lifestyle.</title>
        <authorList>
            <person name="Chen S."/>
            <person name="Zhang G."/>
            <person name="Shao C."/>
            <person name="Huang Q."/>
            <person name="Liu G."/>
            <person name="Zhang P."/>
            <person name="Song W."/>
            <person name="An N."/>
            <person name="Chalopin D."/>
            <person name="Volff J.N."/>
            <person name="Hong Y."/>
            <person name="Li Q."/>
            <person name="Sha Z."/>
            <person name="Zhou H."/>
            <person name="Xie M."/>
            <person name="Yu Q."/>
            <person name="Liu Y."/>
            <person name="Xiang H."/>
            <person name="Wang N."/>
            <person name="Wu K."/>
            <person name="Yang C."/>
            <person name="Zhou Q."/>
            <person name="Liao X."/>
            <person name="Yang L."/>
            <person name="Hu Q."/>
            <person name="Zhang J."/>
            <person name="Meng L."/>
            <person name="Jin L."/>
            <person name="Tian Y."/>
            <person name="Lian J."/>
            <person name="Yang J."/>
            <person name="Miao G."/>
            <person name="Liu S."/>
            <person name="Liang Z."/>
            <person name="Yan F."/>
            <person name="Li Y."/>
            <person name="Sun B."/>
            <person name="Zhang H."/>
            <person name="Zhang J."/>
            <person name="Zhu Y."/>
            <person name="Du M."/>
            <person name="Zhao Y."/>
            <person name="Schartl M."/>
            <person name="Tang Q."/>
            <person name="Wang J."/>
        </authorList>
    </citation>
    <scope>NUCLEOTIDE SEQUENCE</scope>
</reference>
<evidence type="ECO:0000256" key="7">
    <source>
        <dbReference type="ARBA" id="ARBA00025785"/>
    </source>
</evidence>
<dbReference type="GeneTree" id="ENSGT00940000155265"/>
<dbReference type="Gene3D" id="3.90.1150.10">
    <property type="entry name" value="Aspartate Aminotransferase, domain 1"/>
    <property type="match status" value="1"/>
</dbReference>
<comment type="subunit">
    <text evidence="2">Homodimer.</text>
</comment>
<dbReference type="Gene3D" id="3.40.640.10">
    <property type="entry name" value="Type I PLP-dependent aspartate aminotransferase-like (Major domain)"/>
    <property type="match status" value="1"/>
</dbReference>
<dbReference type="PANTHER" id="PTHR11751:SF469">
    <property type="entry name" value="ALANINE TRANSAMINASE"/>
    <property type="match status" value="1"/>
</dbReference>
<evidence type="ECO:0000256" key="6">
    <source>
        <dbReference type="ARBA" id="ARBA00025708"/>
    </source>
</evidence>
<dbReference type="CDD" id="cd00609">
    <property type="entry name" value="AAT_like"/>
    <property type="match status" value="1"/>
</dbReference>
<dbReference type="Proteomes" id="UP000265120">
    <property type="component" value="Chromosome 2"/>
</dbReference>
<dbReference type="GO" id="GO:0004021">
    <property type="term" value="F:L-alanine:2-oxoglutarate aminotransferase activity"/>
    <property type="evidence" value="ECO:0007669"/>
    <property type="project" value="UniProtKB-EC"/>
</dbReference>
<keyword evidence="12" id="KW-1185">Reference proteome</keyword>
<evidence type="ECO:0000256" key="5">
    <source>
        <dbReference type="ARBA" id="ARBA00022898"/>
    </source>
</evidence>
<evidence type="ECO:0000256" key="1">
    <source>
        <dbReference type="ARBA" id="ARBA00001933"/>
    </source>
</evidence>
<dbReference type="FunFam" id="3.40.640.10:FF:000129">
    <property type="entry name" value="Alanine aminotransferase 2"/>
    <property type="match status" value="1"/>
</dbReference>
<dbReference type="SUPFAM" id="SSF53383">
    <property type="entry name" value="PLP-dependent transferases"/>
    <property type="match status" value="1"/>
</dbReference>
<comment type="similarity">
    <text evidence="7">Belongs to the class-I pyridoxal-phosphate-dependent aminotransferase family. Alanine aminotransferase subfamily.</text>
</comment>
<comment type="pathway">
    <text evidence="6">Amino-acid degradation; L-alanine degradation via transaminase pathway; pyruvate from L-alanine: step 1/1.</text>
</comment>
<dbReference type="InterPro" id="IPR015421">
    <property type="entry name" value="PyrdxlP-dep_Trfase_major"/>
</dbReference>
<reference evidence="11" key="3">
    <citation type="submission" date="2025-09" db="UniProtKB">
        <authorList>
            <consortium name="Ensembl"/>
        </authorList>
    </citation>
    <scope>IDENTIFICATION</scope>
</reference>
<evidence type="ECO:0000256" key="8">
    <source>
        <dbReference type="ARBA" id="ARBA00026106"/>
    </source>
</evidence>
<dbReference type="STRING" id="244447.ENSCSEP00000003894"/>
<keyword evidence="4" id="KW-0808">Transferase</keyword>
<dbReference type="EC" id="2.6.1.2" evidence="8"/>
<evidence type="ECO:0000256" key="4">
    <source>
        <dbReference type="ARBA" id="ARBA00022679"/>
    </source>
</evidence>
<evidence type="ECO:0000259" key="10">
    <source>
        <dbReference type="Pfam" id="PF00155"/>
    </source>
</evidence>
<dbReference type="InParanoid" id="A0A3P8UPX0"/>
<dbReference type="UniPathway" id="UPA00528">
    <property type="reaction ID" value="UER00586"/>
</dbReference>
<dbReference type="InterPro" id="IPR015424">
    <property type="entry name" value="PyrdxlP-dep_Trfase"/>
</dbReference>
<evidence type="ECO:0000256" key="3">
    <source>
        <dbReference type="ARBA" id="ARBA00022576"/>
    </source>
</evidence>
<feature type="domain" description="Aminotransferase class I/classII large" evidence="10">
    <location>
        <begin position="35"/>
        <end position="366"/>
    </location>
</feature>
<comment type="catalytic activity">
    <reaction evidence="9">
        <text>L-alanine + 2-oxoglutarate = pyruvate + L-glutamate</text>
        <dbReference type="Rhea" id="RHEA:19453"/>
        <dbReference type="ChEBI" id="CHEBI:15361"/>
        <dbReference type="ChEBI" id="CHEBI:16810"/>
        <dbReference type="ChEBI" id="CHEBI:29985"/>
        <dbReference type="ChEBI" id="CHEBI:57972"/>
        <dbReference type="EC" id="2.6.1.2"/>
    </reaction>
</comment>
<dbReference type="Pfam" id="PF00155">
    <property type="entry name" value="Aminotran_1_2"/>
    <property type="match status" value="1"/>
</dbReference>
<protein>
    <recommendedName>
        <fullName evidence="8">alanine transaminase</fullName>
        <ecNumber evidence="8">2.6.1.2</ecNumber>
    </recommendedName>
</protein>
<dbReference type="AlphaFoldDB" id="A0A3P8UPX0"/>
<keyword evidence="3" id="KW-0032">Aminotransferase</keyword>
<dbReference type="InterPro" id="IPR015422">
    <property type="entry name" value="PyrdxlP-dep_Trfase_small"/>
</dbReference>
<dbReference type="GO" id="GO:0042853">
    <property type="term" value="P:L-alanine catabolic process"/>
    <property type="evidence" value="ECO:0007669"/>
    <property type="project" value="UniProtKB-UniPathway"/>
</dbReference>
<dbReference type="InterPro" id="IPR045088">
    <property type="entry name" value="ALAT1/2-like"/>
</dbReference>
<reference evidence="11" key="2">
    <citation type="submission" date="2025-08" db="UniProtKB">
        <authorList>
            <consortium name="Ensembl"/>
        </authorList>
    </citation>
    <scope>IDENTIFICATION</scope>
</reference>
<dbReference type="Ensembl" id="ENSCSET00000003943.1">
    <property type="protein sequence ID" value="ENSCSEP00000003894.1"/>
    <property type="gene ID" value="ENSCSEG00000002534.1"/>
</dbReference>
<evidence type="ECO:0000256" key="9">
    <source>
        <dbReference type="ARBA" id="ARBA00047412"/>
    </source>
</evidence>
<dbReference type="InterPro" id="IPR004839">
    <property type="entry name" value="Aminotransferase_I/II_large"/>
</dbReference>
<proteinExistence type="inferred from homology"/>
<comment type="cofactor">
    <cofactor evidence="1">
        <name>pyridoxal 5'-phosphate</name>
        <dbReference type="ChEBI" id="CHEBI:597326"/>
    </cofactor>
</comment>
<name>A0A3P8UPX0_CYNSE</name>
<dbReference type="GO" id="GO:0030170">
    <property type="term" value="F:pyridoxal phosphate binding"/>
    <property type="evidence" value="ECO:0007669"/>
    <property type="project" value="InterPro"/>
</dbReference>
<organism evidence="11 12">
    <name type="scientific">Cynoglossus semilaevis</name>
    <name type="common">Tongue sole</name>
    <dbReference type="NCBI Taxonomy" id="244447"/>
    <lineage>
        <taxon>Eukaryota</taxon>
        <taxon>Metazoa</taxon>
        <taxon>Chordata</taxon>
        <taxon>Craniata</taxon>
        <taxon>Vertebrata</taxon>
        <taxon>Euteleostomi</taxon>
        <taxon>Actinopterygii</taxon>
        <taxon>Neopterygii</taxon>
        <taxon>Teleostei</taxon>
        <taxon>Neoteleostei</taxon>
        <taxon>Acanthomorphata</taxon>
        <taxon>Carangaria</taxon>
        <taxon>Pleuronectiformes</taxon>
        <taxon>Pleuronectoidei</taxon>
        <taxon>Cynoglossidae</taxon>
        <taxon>Cynoglossinae</taxon>
        <taxon>Cynoglossus</taxon>
    </lineage>
</organism>
<dbReference type="Gene3D" id="1.10.287.1970">
    <property type="match status" value="1"/>
</dbReference>
<keyword evidence="5" id="KW-0663">Pyridoxal phosphate</keyword>
<evidence type="ECO:0000313" key="11">
    <source>
        <dbReference type="Ensembl" id="ENSCSEP00000003894.1"/>
    </source>
</evidence>
<sequence>VSSADPHRAGIKSLSFVRQVLAACLCPQLLKDKSLPLDVRQRARTLLEACDGGSVGAYSPSAGLTYVRRSIADFITRRDGGVPSHSDDIFICAGSHRVFLKLLARGKGKTHTGVLTPVPCPSTLPVLLDDVDVKMMPYQLNEERGWAVDVDELQRALTAARGHCEPRAIYISNPGNPTGHVQNRKSIEEVIQFAADHKLLILANEVDQDCVYGPDAEFISYKKVLLEMDQELAESVQLVSFQSVSSSFLGEGGLRAGYMETINIDPEVIHYIEILLCFDISTPVTGQLALDLMVNPPKPGDQSYDTYIQVTGQTRRARVVQALNVLPGMSCQPSMGGVYLYPSLRLPPDFMKYAEVSRNLGREENLLFILGSSCGPDLMVQWMLLQEEGVLLGPGWTCGGASHQHHIRWILPFGTNKTQKIQQQQEKTK</sequence>